<gene>
    <name evidence="1" type="ORF">BaRGS_00026463</name>
</gene>
<protein>
    <submittedName>
        <fullName evidence="1">Uncharacterized protein</fullName>
    </submittedName>
</protein>
<keyword evidence="2" id="KW-1185">Reference proteome</keyword>
<accession>A0ABD0K5W2</accession>
<reference evidence="1 2" key="1">
    <citation type="journal article" date="2023" name="Sci. Data">
        <title>Genome assembly of the Korean intertidal mud-creeper Batillaria attramentaria.</title>
        <authorList>
            <person name="Patra A.K."/>
            <person name="Ho P.T."/>
            <person name="Jun S."/>
            <person name="Lee S.J."/>
            <person name="Kim Y."/>
            <person name="Won Y.J."/>
        </authorList>
    </citation>
    <scope>NUCLEOTIDE SEQUENCE [LARGE SCALE GENOMIC DNA]</scope>
    <source>
        <strain evidence="1">Wonlab-2016</strain>
    </source>
</reference>
<comment type="caution">
    <text evidence="1">The sequence shown here is derived from an EMBL/GenBank/DDBJ whole genome shotgun (WGS) entry which is preliminary data.</text>
</comment>
<proteinExistence type="predicted"/>
<evidence type="ECO:0000313" key="1">
    <source>
        <dbReference type="EMBL" id="KAK7482335.1"/>
    </source>
</evidence>
<feature type="non-terminal residue" evidence="1">
    <location>
        <position position="226"/>
    </location>
</feature>
<dbReference type="AlphaFoldDB" id="A0ABD0K5W2"/>
<sequence length="226" mass="25175">MTMACGYSRRLETFDKKKNEEGSTEESRLQLLQEAAYRGECLTLGSRTHTVAARISEPRSKTRLLLGQLNDQTQLLAEREDVVTVKATCCCVLEWSSSLCPSTIYRLRNSSHRVLHGSFDAHQVVLIGITVGKNAKQADVLNGRYSQQNLIKRNVVSAVEVYCLIFQLSFTSVTLYLSVQAPVTGTPKYRCSTSKTLMFLCPSVLHTEPDTFVGAATCRSSFEARH</sequence>
<evidence type="ECO:0000313" key="2">
    <source>
        <dbReference type="Proteomes" id="UP001519460"/>
    </source>
</evidence>
<dbReference type="EMBL" id="JACVVK020000247">
    <property type="protein sequence ID" value="KAK7482335.1"/>
    <property type="molecule type" value="Genomic_DNA"/>
</dbReference>
<dbReference type="Proteomes" id="UP001519460">
    <property type="component" value="Unassembled WGS sequence"/>
</dbReference>
<organism evidence="1 2">
    <name type="scientific">Batillaria attramentaria</name>
    <dbReference type="NCBI Taxonomy" id="370345"/>
    <lineage>
        <taxon>Eukaryota</taxon>
        <taxon>Metazoa</taxon>
        <taxon>Spiralia</taxon>
        <taxon>Lophotrochozoa</taxon>
        <taxon>Mollusca</taxon>
        <taxon>Gastropoda</taxon>
        <taxon>Caenogastropoda</taxon>
        <taxon>Sorbeoconcha</taxon>
        <taxon>Cerithioidea</taxon>
        <taxon>Batillariidae</taxon>
        <taxon>Batillaria</taxon>
    </lineage>
</organism>
<name>A0ABD0K5W2_9CAEN</name>